<comment type="caution">
    <text evidence="1">The sequence shown here is derived from an EMBL/GenBank/DDBJ whole genome shotgun (WGS) entry which is preliminary data.</text>
</comment>
<proteinExistence type="predicted"/>
<protein>
    <submittedName>
        <fullName evidence="1">Uncharacterized protein</fullName>
    </submittedName>
</protein>
<dbReference type="AlphaFoldDB" id="U7UEP7"/>
<evidence type="ECO:0000313" key="2">
    <source>
        <dbReference type="Proteomes" id="UP000017090"/>
    </source>
</evidence>
<reference evidence="1 2" key="1">
    <citation type="submission" date="2013-09" db="EMBL/GenBank/DDBJ databases">
        <authorList>
            <person name="Durkin A.S."/>
            <person name="Haft D.R."/>
            <person name="McCorrison J."/>
            <person name="Torralba M."/>
            <person name="Gillis M."/>
            <person name="Haft D.H."/>
            <person name="Methe B."/>
            <person name="Sutton G."/>
            <person name="Nelson K.E."/>
        </authorList>
    </citation>
    <scope>NUCLEOTIDE SEQUENCE [LARGE SCALE GENOMIC DNA]</scope>
    <source>
        <strain evidence="1 2">BV3C16-1</strain>
    </source>
</reference>
<dbReference type="PATRIC" id="fig|1111454.3.peg.1834"/>
<dbReference type="STRING" id="1111454.HMPREF1250_1154"/>
<name>U7UEP7_9FIRM</name>
<accession>U7UEP7</accession>
<evidence type="ECO:0000313" key="1">
    <source>
        <dbReference type="EMBL" id="ERT57825.1"/>
    </source>
</evidence>
<keyword evidence="2" id="KW-1185">Reference proteome</keyword>
<gene>
    <name evidence="1" type="ORF">HMPREF1250_1154</name>
</gene>
<organism evidence="1 2">
    <name type="scientific">Megasphaera vaginalis</name>
    <name type="common">ex Srinivasan et al. 2021</name>
    <dbReference type="NCBI Taxonomy" id="1111454"/>
    <lineage>
        <taxon>Bacteria</taxon>
        <taxon>Bacillati</taxon>
        <taxon>Bacillota</taxon>
        <taxon>Negativicutes</taxon>
        <taxon>Veillonellales</taxon>
        <taxon>Veillonellaceae</taxon>
        <taxon>Megasphaera</taxon>
    </lineage>
</organism>
<dbReference type="EMBL" id="AWXA01000051">
    <property type="protein sequence ID" value="ERT57825.1"/>
    <property type="molecule type" value="Genomic_DNA"/>
</dbReference>
<sequence>MIICCALFLDRQRQQGGNFSQTGRKENRHGIRLAAGTVPVLYILS</sequence>
<dbReference type="Proteomes" id="UP000017090">
    <property type="component" value="Unassembled WGS sequence"/>
</dbReference>